<sequence>MSQTEFLKIFNDLEQTLQNKYDSTETIYDLLDREKNALESNPVKANWEILDIARRLRNLLAHETKTNLPVVATPSQQIINILKKVTHDYQHPKSLADFLAEGQREKIFSFKVTDSLMDVLKVIHQKHFSQFPVFDNKGYVGIISNSGIANWLATLSQKGTFSSEDLHRVKIAEVIPFEENGDAVISLFKETTLHQTLHHFTGTKVRVAIVCHRKNLSIQSAADIAGIITKSDLGQMIKDLQ</sequence>
<feature type="domain" description="CBS" evidence="1">
    <location>
        <begin position="105"/>
        <end position="152"/>
    </location>
</feature>
<gene>
    <name evidence="2" type="ORF">BN1356_01579</name>
</gene>
<dbReference type="RefSeq" id="WP_093650802.1">
    <property type="nucleotide sequence ID" value="NZ_CTEN01000003.1"/>
</dbReference>
<dbReference type="STRING" id="1608583.BN1356_01579"/>
<dbReference type="InterPro" id="IPR000644">
    <property type="entry name" value="CBS_dom"/>
</dbReference>
<dbReference type="AlphaFoldDB" id="A0A0E4CT10"/>
<dbReference type="EMBL" id="CTEN01000003">
    <property type="protein sequence ID" value="CQR25238.1"/>
    <property type="molecule type" value="Genomic_DNA"/>
</dbReference>
<dbReference type="SUPFAM" id="SSF54631">
    <property type="entry name" value="CBS-domain pair"/>
    <property type="match status" value="1"/>
</dbReference>
<protein>
    <submittedName>
        <fullName evidence="2">CBS domain protein</fullName>
    </submittedName>
</protein>
<organism evidence="2 3">
    <name type="scientific">Streptococcus varani</name>
    <dbReference type="NCBI Taxonomy" id="1608583"/>
    <lineage>
        <taxon>Bacteria</taxon>
        <taxon>Bacillati</taxon>
        <taxon>Bacillota</taxon>
        <taxon>Bacilli</taxon>
        <taxon>Lactobacillales</taxon>
        <taxon>Streptococcaceae</taxon>
        <taxon>Streptococcus</taxon>
    </lineage>
</organism>
<evidence type="ECO:0000259" key="1">
    <source>
        <dbReference type="Pfam" id="PF00571"/>
    </source>
</evidence>
<dbReference type="Gene3D" id="3.10.580.10">
    <property type="entry name" value="CBS-domain"/>
    <property type="match status" value="1"/>
</dbReference>
<dbReference type="Proteomes" id="UP000198604">
    <property type="component" value="Unassembled WGS sequence"/>
</dbReference>
<keyword evidence="3" id="KW-1185">Reference proteome</keyword>
<accession>A0A0E4CT10</accession>
<proteinExistence type="predicted"/>
<name>A0A0E4CT10_9STRE</name>
<dbReference type="OrthoDB" id="49104at2"/>
<evidence type="ECO:0000313" key="2">
    <source>
        <dbReference type="EMBL" id="CQR25238.1"/>
    </source>
</evidence>
<dbReference type="Pfam" id="PF00571">
    <property type="entry name" value="CBS"/>
    <property type="match status" value="1"/>
</dbReference>
<dbReference type="InterPro" id="IPR046342">
    <property type="entry name" value="CBS_dom_sf"/>
</dbReference>
<evidence type="ECO:0000313" key="3">
    <source>
        <dbReference type="Proteomes" id="UP000198604"/>
    </source>
</evidence>
<reference evidence="3" key="1">
    <citation type="submission" date="2015-03" db="EMBL/GenBank/DDBJ databases">
        <authorList>
            <person name="Urmite Genomes"/>
        </authorList>
    </citation>
    <scope>NUCLEOTIDE SEQUENCE [LARGE SCALE GENOMIC DNA]</scope>
    <source>
        <strain evidence="3">FF10</strain>
    </source>
</reference>